<feature type="compositionally biased region" description="Basic residues" evidence="1">
    <location>
        <begin position="218"/>
        <end position="228"/>
    </location>
</feature>
<dbReference type="AlphaFoldDB" id="A0A7I8IL35"/>
<feature type="region of interest" description="Disordered" evidence="1">
    <location>
        <begin position="139"/>
        <end position="175"/>
    </location>
</feature>
<evidence type="ECO:0000313" key="4">
    <source>
        <dbReference type="Proteomes" id="UP001189122"/>
    </source>
</evidence>
<feature type="compositionally biased region" description="Basic and acidic residues" evidence="1">
    <location>
        <begin position="259"/>
        <end position="268"/>
    </location>
</feature>
<gene>
    <name evidence="3" type="ORF">SI7747_04004332</name>
</gene>
<evidence type="ECO:0000313" key="3">
    <source>
        <dbReference type="EMBL" id="CAA2618165.1"/>
    </source>
</evidence>
<reference evidence="3 4" key="1">
    <citation type="submission" date="2019-12" db="EMBL/GenBank/DDBJ databases">
        <authorList>
            <person name="Scholz U."/>
            <person name="Mascher M."/>
            <person name="Fiebig A."/>
        </authorList>
    </citation>
    <scope>NUCLEOTIDE SEQUENCE</scope>
</reference>
<protein>
    <recommendedName>
        <fullName evidence="2">Srp40 C-terminal domain-containing protein</fullName>
    </recommendedName>
</protein>
<name>A0A7I8IL35_SPIIN</name>
<dbReference type="Proteomes" id="UP001189122">
    <property type="component" value="Unassembled WGS sequence"/>
</dbReference>
<dbReference type="PANTHER" id="PTHR23216">
    <property type="entry name" value="NUCLEOLAR AND COILED-BODY PHOSPHOPROTEIN 1"/>
    <property type="match status" value="1"/>
</dbReference>
<dbReference type="InterPro" id="IPR007718">
    <property type="entry name" value="Srp40_C"/>
</dbReference>
<dbReference type="EMBL" id="CACRZD030000004">
    <property type="protein sequence ID" value="CAA6657881.1"/>
    <property type="molecule type" value="Genomic_DNA"/>
</dbReference>
<proteinExistence type="predicted"/>
<feature type="region of interest" description="Disordered" evidence="1">
    <location>
        <begin position="205"/>
        <end position="315"/>
    </location>
</feature>
<feature type="compositionally biased region" description="Polar residues" evidence="1">
    <location>
        <begin position="305"/>
        <end position="315"/>
    </location>
</feature>
<dbReference type="GO" id="GO:0005730">
    <property type="term" value="C:nucleolus"/>
    <property type="evidence" value="ECO:0007669"/>
    <property type="project" value="InterPro"/>
</dbReference>
<organism evidence="3">
    <name type="scientific">Spirodela intermedia</name>
    <name type="common">Intermediate duckweed</name>
    <dbReference type="NCBI Taxonomy" id="51605"/>
    <lineage>
        <taxon>Eukaryota</taxon>
        <taxon>Viridiplantae</taxon>
        <taxon>Streptophyta</taxon>
        <taxon>Embryophyta</taxon>
        <taxon>Tracheophyta</taxon>
        <taxon>Spermatophyta</taxon>
        <taxon>Magnoliopsida</taxon>
        <taxon>Liliopsida</taxon>
        <taxon>Araceae</taxon>
        <taxon>Lemnoideae</taxon>
        <taxon>Spirodela</taxon>
    </lineage>
</organism>
<feature type="compositionally biased region" description="Basic and acidic residues" evidence="1">
    <location>
        <begin position="142"/>
        <end position="157"/>
    </location>
</feature>
<dbReference type="PROSITE" id="PS50896">
    <property type="entry name" value="LISH"/>
    <property type="match status" value="1"/>
</dbReference>
<evidence type="ECO:0000256" key="1">
    <source>
        <dbReference type="SAM" id="MobiDB-lite"/>
    </source>
</evidence>
<feature type="region of interest" description="Disordered" evidence="1">
    <location>
        <begin position="40"/>
        <end position="62"/>
    </location>
</feature>
<feature type="domain" description="Srp40 C-terminal" evidence="2">
    <location>
        <begin position="322"/>
        <end position="394"/>
    </location>
</feature>
<evidence type="ECO:0000259" key="2">
    <source>
        <dbReference type="Pfam" id="PF05022"/>
    </source>
</evidence>
<dbReference type="PANTHER" id="PTHR23216:SF1">
    <property type="entry name" value="NUCLEOLAR AND COILED-BODY PHOSPHOPROTEIN 1"/>
    <property type="match status" value="1"/>
</dbReference>
<keyword evidence="4" id="KW-1185">Reference proteome</keyword>
<sequence length="401" mass="45008">MLCDLAGEVGSVGTSSLISFVPRQVMLECSTVRSDRAVLAEKSKKRRKKREEEDDDEKSNSPHVTAALVRAIASFLEGNGFSRTLTALRSEAQLEVDDGCKVPVLDLKHMVCKYLELSDDAAVEKADNQSEQVKVMQYSAPQEEKEGCVQDHHEKPISKKKKRKSKEASDQVGVESEKFASENGVVLQNQVKEMLPERRALPLEVASAESQLPEGRVKKSKDQKKKKSKESDETINPVEERVENVCPLLDSASHMLLESSDRSKDKKKSDRKKKKEEQKSSKSTSNEINSEVAYKISQEEEGKTDSQITDSLSENPKTVNAFQRVKVDAVKFADDRLQDNSYWAKAGAETGYGAKAQEILGQVRGRDFRHEKTKKKRGSYRGGQIDFQSHSVKFQYSDEDE</sequence>
<dbReference type="EMBL" id="LR743591">
    <property type="protein sequence ID" value="CAA2618165.1"/>
    <property type="molecule type" value="Genomic_DNA"/>
</dbReference>
<dbReference type="InterPro" id="IPR006594">
    <property type="entry name" value="LisH"/>
</dbReference>
<accession>A0A7I8IL35</accession>
<dbReference type="Pfam" id="PF05022">
    <property type="entry name" value="SRP40_C"/>
    <property type="match status" value="1"/>
</dbReference>
<dbReference type="InterPro" id="IPR039191">
    <property type="entry name" value="Nopp140-like"/>
</dbReference>